<keyword evidence="5" id="KW-1185">Reference proteome</keyword>
<dbReference type="SUPFAM" id="SSF55729">
    <property type="entry name" value="Acyl-CoA N-acyltransferases (Nat)"/>
    <property type="match status" value="1"/>
</dbReference>
<sequence length="172" mass="19418">MKSQSTPDDALGQVRSAAPADVPAILDLIHQLAVYEKEPDAVRNTESMLHEHLFGDHPRVFCHVIDDVVDGVVQVVGIAIWFETYSTWEGVHGIWLEDLFVIPQMRGTGYGKKLLLHLAQLAVERGYSRYEWTVLDWNTPSIEFYESLGAVAKTGWTNYRLDGDALRHAAQR</sequence>
<dbReference type="InterPro" id="IPR051016">
    <property type="entry name" value="Diverse_Substrate_AcTransf"/>
</dbReference>
<dbReference type="CDD" id="cd04301">
    <property type="entry name" value="NAT_SF"/>
    <property type="match status" value="1"/>
</dbReference>
<dbReference type="PANTHER" id="PTHR10545:SF29">
    <property type="entry name" value="GH14572P-RELATED"/>
    <property type="match status" value="1"/>
</dbReference>
<keyword evidence="1" id="KW-0808">Transferase</keyword>
<dbReference type="Proteomes" id="UP001501461">
    <property type="component" value="Unassembled WGS sequence"/>
</dbReference>
<dbReference type="PROSITE" id="PS51186">
    <property type="entry name" value="GNAT"/>
    <property type="match status" value="1"/>
</dbReference>
<evidence type="ECO:0000256" key="1">
    <source>
        <dbReference type="ARBA" id="ARBA00022679"/>
    </source>
</evidence>
<organism evidence="4 5">
    <name type="scientific">Yaniella flava</name>
    <dbReference type="NCBI Taxonomy" id="287930"/>
    <lineage>
        <taxon>Bacteria</taxon>
        <taxon>Bacillati</taxon>
        <taxon>Actinomycetota</taxon>
        <taxon>Actinomycetes</taxon>
        <taxon>Micrococcales</taxon>
        <taxon>Micrococcaceae</taxon>
        <taxon>Yaniella</taxon>
    </lineage>
</organism>
<evidence type="ECO:0000256" key="2">
    <source>
        <dbReference type="ARBA" id="ARBA00023315"/>
    </source>
</evidence>
<evidence type="ECO:0000313" key="5">
    <source>
        <dbReference type="Proteomes" id="UP001501461"/>
    </source>
</evidence>
<reference evidence="5" key="1">
    <citation type="journal article" date="2019" name="Int. J. Syst. Evol. Microbiol.">
        <title>The Global Catalogue of Microorganisms (GCM) 10K type strain sequencing project: providing services to taxonomists for standard genome sequencing and annotation.</title>
        <authorList>
            <consortium name="The Broad Institute Genomics Platform"/>
            <consortium name="The Broad Institute Genome Sequencing Center for Infectious Disease"/>
            <person name="Wu L."/>
            <person name="Ma J."/>
        </authorList>
    </citation>
    <scope>NUCLEOTIDE SEQUENCE [LARGE SCALE GENOMIC DNA]</scope>
    <source>
        <strain evidence="5">JCM 13595</strain>
    </source>
</reference>
<dbReference type="Gene3D" id="3.40.630.30">
    <property type="match status" value="1"/>
</dbReference>
<dbReference type="PANTHER" id="PTHR10545">
    <property type="entry name" value="DIAMINE N-ACETYLTRANSFERASE"/>
    <property type="match status" value="1"/>
</dbReference>
<gene>
    <name evidence="4" type="ORF">GCM10009720_23960</name>
</gene>
<dbReference type="InterPro" id="IPR016181">
    <property type="entry name" value="Acyl_CoA_acyltransferase"/>
</dbReference>
<evidence type="ECO:0000259" key="3">
    <source>
        <dbReference type="PROSITE" id="PS51186"/>
    </source>
</evidence>
<evidence type="ECO:0000313" key="4">
    <source>
        <dbReference type="EMBL" id="GAA2042523.1"/>
    </source>
</evidence>
<comment type="caution">
    <text evidence="4">The sequence shown here is derived from an EMBL/GenBank/DDBJ whole genome shotgun (WGS) entry which is preliminary data.</text>
</comment>
<protein>
    <submittedName>
        <fullName evidence="4">GNAT family N-acetyltransferase</fullName>
    </submittedName>
</protein>
<dbReference type="Pfam" id="PF00583">
    <property type="entry name" value="Acetyltransf_1"/>
    <property type="match status" value="1"/>
</dbReference>
<name>A0ABP5GC70_9MICC</name>
<keyword evidence="2" id="KW-0012">Acyltransferase</keyword>
<feature type="domain" description="N-acetyltransferase" evidence="3">
    <location>
        <begin position="12"/>
        <end position="172"/>
    </location>
</feature>
<proteinExistence type="predicted"/>
<dbReference type="InterPro" id="IPR000182">
    <property type="entry name" value="GNAT_dom"/>
</dbReference>
<dbReference type="EMBL" id="BAAAMN010000049">
    <property type="protein sequence ID" value="GAA2042523.1"/>
    <property type="molecule type" value="Genomic_DNA"/>
</dbReference>
<accession>A0ABP5GC70</accession>